<dbReference type="SMR" id="A0A7J5E2W4"/>
<evidence type="ECO:0000256" key="3">
    <source>
        <dbReference type="ARBA" id="ARBA00023239"/>
    </source>
</evidence>
<dbReference type="Proteomes" id="UP000449906">
    <property type="component" value="Unassembled WGS sequence"/>
</dbReference>
<gene>
    <name evidence="5" type="ORF">F9L07_12615</name>
</gene>
<dbReference type="GO" id="GO:0016832">
    <property type="term" value="F:aldehyde-lyase activity"/>
    <property type="evidence" value="ECO:0007669"/>
    <property type="project" value="TreeGrafter"/>
</dbReference>
<protein>
    <recommendedName>
        <fullName evidence="4">HpcH/HpaI aldolase/citrate lyase domain-containing protein</fullName>
    </recommendedName>
</protein>
<comment type="similarity">
    <text evidence="1">Belongs to the HpcH/HpaI aldolase family.</text>
</comment>
<keyword evidence="3" id="KW-0456">Lyase</keyword>
<dbReference type="EMBL" id="WBVM01000001">
    <property type="protein sequence ID" value="KAB2812589.1"/>
    <property type="molecule type" value="Genomic_DNA"/>
</dbReference>
<accession>A0A7J5E2W4</accession>
<dbReference type="SUPFAM" id="SSF51621">
    <property type="entry name" value="Phosphoenolpyruvate/pyruvate domain"/>
    <property type="match status" value="1"/>
</dbReference>
<dbReference type="InterPro" id="IPR015813">
    <property type="entry name" value="Pyrv/PenolPyrv_kinase-like_dom"/>
</dbReference>
<organism evidence="5 6">
    <name type="scientific">Nocardioides simplex</name>
    <name type="common">Arthrobacter simplex</name>
    <dbReference type="NCBI Taxonomy" id="2045"/>
    <lineage>
        <taxon>Bacteria</taxon>
        <taxon>Bacillati</taxon>
        <taxon>Actinomycetota</taxon>
        <taxon>Actinomycetes</taxon>
        <taxon>Propionibacteriales</taxon>
        <taxon>Nocardioidaceae</taxon>
        <taxon>Pimelobacter</taxon>
    </lineage>
</organism>
<dbReference type="GO" id="GO:0005737">
    <property type="term" value="C:cytoplasm"/>
    <property type="evidence" value="ECO:0007669"/>
    <property type="project" value="TreeGrafter"/>
</dbReference>
<dbReference type="InterPro" id="IPR040442">
    <property type="entry name" value="Pyrv_kinase-like_dom_sf"/>
</dbReference>
<evidence type="ECO:0000313" key="6">
    <source>
        <dbReference type="Proteomes" id="UP000449906"/>
    </source>
</evidence>
<evidence type="ECO:0000256" key="1">
    <source>
        <dbReference type="ARBA" id="ARBA00005568"/>
    </source>
</evidence>
<dbReference type="PANTHER" id="PTHR30502">
    <property type="entry name" value="2-KETO-3-DEOXY-L-RHAMNONATE ALDOLASE"/>
    <property type="match status" value="1"/>
</dbReference>
<dbReference type="InterPro" id="IPR050251">
    <property type="entry name" value="HpcH-HpaI_aldolase"/>
</dbReference>
<dbReference type="InterPro" id="IPR005000">
    <property type="entry name" value="Aldolase/citrate-lyase_domain"/>
</dbReference>
<evidence type="ECO:0000259" key="4">
    <source>
        <dbReference type="Pfam" id="PF03328"/>
    </source>
</evidence>
<keyword evidence="2" id="KW-0479">Metal-binding</keyword>
<dbReference type="GO" id="GO:0046872">
    <property type="term" value="F:metal ion binding"/>
    <property type="evidence" value="ECO:0007669"/>
    <property type="project" value="UniProtKB-KW"/>
</dbReference>
<name>A0A7J5E2W4_NOCSI</name>
<evidence type="ECO:0000313" key="5">
    <source>
        <dbReference type="EMBL" id="KAB2812589.1"/>
    </source>
</evidence>
<evidence type="ECO:0000256" key="2">
    <source>
        <dbReference type="ARBA" id="ARBA00022723"/>
    </source>
</evidence>
<feature type="domain" description="HpcH/HpaI aldolase/citrate lyase" evidence="4">
    <location>
        <begin position="29"/>
        <end position="250"/>
    </location>
</feature>
<reference evidence="5 6" key="1">
    <citation type="submission" date="2019-09" db="EMBL/GenBank/DDBJ databases">
        <title>Pimelobacter sp. isolated from Paulinella.</title>
        <authorList>
            <person name="Jeong S.E."/>
        </authorList>
    </citation>
    <scope>NUCLEOTIDE SEQUENCE [LARGE SCALE GENOMIC DNA]</scope>
    <source>
        <strain evidence="5 6">Pch-N</strain>
    </source>
</reference>
<proteinExistence type="inferred from homology"/>
<comment type="caution">
    <text evidence="5">The sequence shown here is derived from an EMBL/GenBank/DDBJ whole genome shotgun (WGS) entry which is preliminary data.</text>
</comment>
<dbReference type="PANTHER" id="PTHR30502:SF0">
    <property type="entry name" value="PHOSPHOENOLPYRUVATE CARBOXYLASE FAMILY PROTEIN"/>
    <property type="match status" value="1"/>
</dbReference>
<dbReference type="AlphaFoldDB" id="A0A7J5E2W4"/>
<dbReference type="Pfam" id="PF03328">
    <property type="entry name" value="HpcH_HpaI"/>
    <property type="match status" value="1"/>
</dbReference>
<sequence>MAGWRVGVSTVHQLRRRVRERLTGEGRLTGTFVKLACPDVVELAAGSGLDLVVVDLEHSTLTEQDALGLVRHAALCGIPALVRLPVVDAPLVARLLENGAAGFQLSTLQSVAEREHLQAACRFAPVGTRSVSLANRAAAFGAIPLADFLRTEDADPPLLVGQIETPVAEPLADVVRGLDVAFVGTTDLAVSLGLPAPDDLAAAVTAVRVAAEQAGVAFGGWVPGLAEVDRLGLGAASYVVVGSDLQLLAHGLRAVISKEDA</sequence>
<dbReference type="Gene3D" id="3.20.20.60">
    <property type="entry name" value="Phosphoenolpyruvate-binding domains"/>
    <property type="match status" value="1"/>
</dbReference>